<comment type="catalytic activity">
    <reaction evidence="10">
        <text>4-CDP-2-C-methyl-D-erythritol + ATP = 4-CDP-2-C-methyl-D-erythritol 2-phosphate + ADP + H(+)</text>
        <dbReference type="Rhea" id="RHEA:18437"/>
        <dbReference type="ChEBI" id="CHEBI:15378"/>
        <dbReference type="ChEBI" id="CHEBI:30616"/>
        <dbReference type="ChEBI" id="CHEBI:57823"/>
        <dbReference type="ChEBI" id="CHEBI:57919"/>
        <dbReference type="ChEBI" id="CHEBI:456216"/>
        <dbReference type="EC" id="2.7.1.148"/>
    </reaction>
</comment>
<evidence type="ECO:0000256" key="10">
    <source>
        <dbReference type="HAMAP-Rule" id="MF_00061"/>
    </source>
</evidence>
<feature type="binding site" evidence="10">
    <location>
        <begin position="105"/>
        <end position="115"/>
    </location>
    <ligand>
        <name>ATP</name>
        <dbReference type="ChEBI" id="CHEBI:30616"/>
    </ligand>
</feature>
<dbReference type="PANTHER" id="PTHR43527">
    <property type="entry name" value="4-DIPHOSPHOCYTIDYL-2-C-METHYL-D-ERYTHRITOL KINASE, CHLOROPLASTIC"/>
    <property type="match status" value="1"/>
</dbReference>
<dbReference type="HAMAP" id="MF_00061">
    <property type="entry name" value="IspE"/>
    <property type="match status" value="1"/>
</dbReference>
<dbReference type="InterPro" id="IPR004424">
    <property type="entry name" value="IspE"/>
</dbReference>
<evidence type="ECO:0000313" key="14">
    <source>
        <dbReference type="Proteomes" id="UP000239772"/>
    </source>
</evidence>
<dbReference type="GO" id="GO:0005524">
    <property type="term" value="F:ATP binding"/>
    <property type="evidence" value="ECO:0007669"/>
    <property type="project" value="UniProtKB-UniRule"/>
</dbReference>
<dbReference type="SUPFAM" id="SSF55060">
    <property type="entry name" value="GHMP Kinase, C-terminal domain"/>
    <property type="match status" value="1"/>
</dbReference>
<gene>
    <name evidence="10" type="primary">ispE</name>
    <name evidence="13" type="ORF">SLNSH_12995</name>
</gene>
<evidence type="ECO:0000256" key="4">
    <source>
        <dbReference type="ARBA" id="ARBA00022679"/>
    </source>
</evidence>
<dbReference type="Gene3D" id="3.30.70.890">
    <property type="entry name" value="GHMP kinase, C-terminal domain"/>
    <property type="match status" value="1"/>
</dbReference>
<comment type="function">
    <text evidence="10">Catalyzes the phosphorylation of the position 2 hydroxy group of 4-diphosphocytidyl-2C-methyl-D-erythritol.</text>
</comment>
<evidence type="ECO:0000256" key="9">
    <source>
        <dbReference type="ARBA" id="ARBA00032554"/>
    </source>
</evidence>
<comment type="similarity">
    <text evidence="1 10">Belongs to the GHMP kinase family. IspE subfamily.</text>
</comment>
<dbReference type="EMBL" id="PVZS01000012">
    <property type="protein sequence ID" value="PSC04680.1"/>
    <property type="molecule type" value="Genomic_DNA"/>
</dbReference>
<keyword evidence="4 10" id="KW-0808">Transferase</keyword>
<feature type="active site" evidence="10">
    <location>
        <position position="20"/>
    </location>
</feature>
<keyword evidence="14" id="KW-1185">Reference proteome</keyword>
<protein>
    <recommendedName>
        <fullName evidence="3 10">4-diphosphocytidyl-2-C-methyl-D-erythritol kinase</fullName>
        <shortName evidence="10">CMK</shortName>
        <ecNumber evidence="2 10">2.7.1.148</ecNumber>
    </recommendedName>
    <alternativeName>
        <fullName evidence="9 10">4-(cytidine-5'-diphospho)-2-C-methyl-D-erythritol kinase</fullName>
    </alternativeName>
</protein>
<dbReference type="RefSeq" id="WP_106337424.1">
    <property type="nucleotide sequence ID" value="NZ_PVZS01000012.1"/>
</dbReference>
<organism evidence="13 14">
    <name type="scientific">Alsobacter soli</name>
    <dbReference type="NCBI Taxonomy" id="2109933"/>
    <lineage>
        <taxon>Bacteria</taxon>
        <taxon>Pseudomonadati</taxon>
        <taxon>Pseudomonadota</taxon>
        <taxon>Alphaproteobacteria</taxon>
        <taxon>Hyphomicrobiales</taxon>
        <taxon>Alsobacteraceae</taxon>
        <taxon>Alsobacter</taxon>
    </lineage>
</organism>
<dbReference type="InterPro" id="IPR013750">
    <property type="entry name" value="GHMP_kinase_C_dom"/>
</dbReference>
<evidence type="ECO:0000256" key="7">
    <source>
        <dbReference type="ARBA" id="ARBA00022840"/>
    </source>
</evidence>
<keyword evidence="8 10" id="KW-0414">Isoprene biosynthesis</keyword>
<name>A0A2T1HSP7_9HYPH</name>
<dbReference type="InterPro" id="IPR036554">
    <property type="entry name" value="GHMP_kinase_C_sf"/>
</dbReference>
<dbReference type="EC" id="2.7.1.148" evidence="2 10"/>
<proteinExistence type="inferred from homology"/>
<comment type="pathway">
    <text evidence="10">Isoprenoid biosynthesis; isopentenyl diphosphate biosynthesis via DXP pathway; isopentenyl diphosphate from 1-deoxy-D-xylulose 5-phosphate: step 3/6.</text>
</comment>
<evidence type="ECO:0000256" key="3">
    <source>
        <dbReference type="ARBA" id="ARBA00017473"/>
    </source>
</evidence>
<dbReference type="GO" id="GO:0019288">
    <property type="term" value="P:isopentenyl diphosphate biosynthetic process, methylerythritol 4-phosphate pathway"/>
    <property type="evidence" value="ECO:0007669"/>
    <property type="project" value="UniProtKB-UniRule"/>
</dbReference>
<evidence type="ECO:0000256" key="5">
    <source>
        <dbReference type="ARBA" id="ARBA00022741"/>
    </source>
</evidence>
<evidence type="ECO:0000256" key="8">
    <source>
        <dbReference type="ARBA" id="ARBA00023229"/>
    </source>
</evidence>
<feature type="active site" evidence="10">
    <location>
        <position position="147"/>
    </location>
</feature>
<keyword evidence="5 10" id="KW-0547">Nucleotide-binding</keyword>
<dbReference type="PIRSF" id="PIRSF010376">
    <property type="entry name" value="IspE"/>
    <property type="match status" value="1"/>
</dbReference>
<dbReference type="InterPro" id="IPR014721">
    <property type="entry name" value="Ribsml_uS5_D2-typ_fold_subgr"/>
</dbReference>
<evidence type="ECO:0000313" key="13">
    <source>
        <dbReference type="EMBL" id="PSC04680.1"/>
    </source>
</evidence>
<evidence type="ECO:0000259" key="11">
    <source>
        <dbReference type="Pfam" id="PF00288"/>
    </source>
</evidence>
<reference evidence="14" key="1">
    <citation type="submission" date="2018-03" db="EMBL/GenBank/DDBJ databases">
        <authorList>
            <person name="Sun L."/>
            <person name="Liu H."/>
            <person name="Chen W."/>
            <person name="Huang K."/>
            <person name="Liu W."/>
            <person name="Gao X."/>
        </authorList>
    </citation>
    <scope>NUCLEOTIDE SEQUENCE [LARGE SCALE GENOMIC DNA]</scope>
    <source>
        <strain evidence="14">SH9</strain>
    </source>
</reference>
<dbReference type="SUPFAM" id="SSF54211">
    <property type="entry name" value="Ribosomal protein S5 domain 2-like"/>
    <property type="match status" value="1"/>
</dbReference>
<comment type="caution">
    <text evidence="13">The sequence shown here is derived from an EMBL/GenBank/DDBJ whole genome shotgun (WGS) entry which is preliminary data.</text>
</comment>
<evidence type="ECO:0000256" key="1">
    <source>
        <dbReference type="ARBA" id="ARBA00009684"/>
    </source>
</evidence>
<keyword evidence="6 10" id="KW-0418">Kinase</keyword>
<feature type="domain" description="GHMP kinase N-terminal" evidence="11">
    <location>
        <begin position="77"/>
        <end position="152"/>
    </location>
</feature>
<dbReference type="AlphaFoldDB" id="A0A2T1HSP7"/>
<dbReference type="Pfam" id="PF08544">
    <property type="entry name" value="GHMP_kinases_C"/>
    <property type="match status" value="1"/>
</dbReference>
<evidence type="ECO:0000256" key="6">
    <source>
        <dbReference type="ARBA" id="ARBA00022777"/>
    </source>
</evidence>
<sequence>MTRAGAPPGAAALSEKAPAKVNLALHVLGRRADGYHSLSSLVAFAGAADLLAFAPDPELSLTVAGPTARAAGPAEDNLILRAARNLAACRPGVKLGSFSLTKRLPVAAGIGGGSSDAAAALRLLARANDIPPDHPALVEAARLTGADVPVCLRPQMRMMEGAGEVVGPPLGLPPLFAVLVNPRVPVETPSIFRELGLERGGEFTIQGEPARPVIPPGGSGTRADLVAALASLRNDLERPAIAVAPVIAEVLAALRGTADCALARMSGSGATCFGLYPDCHAAARAAHALRAKQPDWWISATLLR</sequence>
<dbReference type="Proteomes" id="UP000239772">
    <property type="component" value="Unassembled WGS sequence"/>
</dbReference>
<keyword evidence="7 10" id="KW-0067">ATP-binding</keyword>
<evidence type="ECO:0000256" key="2">
    <source>
        <dbReference type="ARBA" id="ARBA00012052"/>
    </source>
</evidence>
<dbReference type="OrthoDB" id="9809438at2"/>
<dbReference type="InterPro" id="IPR006204">
    <property type="entry name" value="GHMP_kinase_N_dom"/>
</dbReference>
<evidence type="ECO:0000259" key="12">
    <source>
        <dbReference type="Pfam" id="PF08544"/>
    </source>
</evidence>
<dbReference type="NCBIfam" id="NF011202">
    <property type="entry name" value="PRK14608.1"/>
    <property type="match status" value="1"/>
</dbReference>
<accession>A0A2T1HSP7</accession>
<dbReference type="Gene3D" id="3.30.230.10">
    <property type="match status" value="1"/>
</dbReference>
<dbReference type="GO" id="GO:0050515">
    <property type="term" value="F:4-(cytidine 5'-diphospho)-2-C-methyl-D-erythritol kinase activity"/>
    <property type="evidence" value="ECO:0007669"/>
    <property type="project" value="UniProtKB-UniRule"/>
</dbReference>
<feature type="domain" description="GHMP kinase C-terminal" evidence="12">
    <location>
        <begin position="225"/>
        <end position="292"/>
    </location>
</feature>
<dbReference type="GO" id="GO:0016114">
    <property type="term" value="P:terpenoid biosynthetic process"/>
    <property type="evidence" value="ECO:0007669"/>
    <property type="project" value="InterPro"/>
</dbReference>
<dbReference type="Pfam" id="PF00288">
    <property type="entry name" value="GHMP_kinases_N"/>
    <property type="match status" value="1"/>
</dbReference>
<dbReference type="UniPathway" id="UPA00056">
    <property type="reaction ID" value="UER00094"/>
</dbReference>
<dbReference type="PANTHER" id="PTHR43527:SF2">
    <property type="entry name" value="4-DIPHOSPHOCYTIDYL-2-C-METHYL-D-ERYTHRITOL KINASE, CHLOROPLASTIC"/>
    <property type="match status" value="1"/>
</dbReference>
<dbReference type="InterPro" id="IPR020568">
    <property type="entry name" value="Ribosomal_Su5_D2-typ_SF"/>
</dbReference>